<evidence type="ECO:0000256" key="3">
    <source>
        <dbReference type="ARBA" id="ARBA00022475"/>
    </source>
</evidence>
<dbReference type="Pfam" id="PF21082">
    <property type="entry name" value="MS_channel_3rd"/>
    <property type="match status" value="1"/>
</dbReference>
<dbReference type="GO" id="GO:0005886">
    <property type="term" value="C:plasma membrane"/>
    <property type="evidence" value="ECO:0007669"/>
    <property type="project" value="UniProtKB-SubCell"/>
</dbReference>
<sequence length="641" mass="69030">MKWLSTLLFALVVAFSAHAQAPSAEQKVDELLKLLKDPEVQSLLAERRSTVTTAPSAAADKPKLAGWETGVRTRIDAIISAVPRIPMEIGAAATRTRQDAISHGYAPVFIIFAALVAVGLAAEWFFRKYRPRSDGVLGSLAPVAIFAATMAIIFFAVDWPPLARVSLLAYLSAFVLYRLGSVLIALALGRQRPLRLRARILLAVVIFAAANAALGAPLGVDPAVSEALSYCFSIVILVLAIEASWSTSLKPRASRAALTVFLFAVWLLWCLDLQGLFWLGIYALVLPGILRGVGQAAEEFSSGAAGSLRNVIVARGARATVITLAVAWLAFVWEMNSDGFAHNDPLVRALFYGLLKSVLVLLVADLLWQLAKSWIDRALATSTDTTALPPADAARRARFRTLLPIFRNALAVIVAVMAGLIVLSELGVQIGPLIAGAGIFGVAIGFGSQTLVKDVISGVFYMLDDAFRVGEYIQAKSYKGTVEGFSLRSVRLRHHRGPVFTVPFGELGAVENMSRDWVIDKFRINVAYDTDIEKARKIAKRIGAELAEDAELGPLFIQPLKMKGVEEFGDYGIVISFAMTTVPGMQTYIRRKAYAKIREAFQASGIEFAQPTVQVGGDDKGGGAAAASAVRVQQEKSSGVE</sequence>
<dbReference type="InterPro" id="IPR011066">
    <property type="entry name" value="MscS_channel_C_sf"/>
</dbReference>
<feature type="transmembrane region" description="Helical" evidence="8">
    <location>
        <begin position="105"/>
        <end position="125"/>
    </location>
</feature>
<dbReference type="GO" id="GO:0008381">
    <property type="term" value="F:mechanosensitive monoatomic ion channel activity"/>
    <property type="evidence" value="ECO:0007669"/>
    <property type="project" value="InterPro"/>
</dbReference>
<dbReference type="InterPro" id="IPR006685">
    <property type="entry name" value="MscS_channel_2nd"/>
</dbReference>
<feature type="transmembrane region" description="Helical" evidence="8">
    <location>
        <begin position="137"/>
        <end position="157"/>
    </location>
</feature>
<evidence type="ECO:0000259" key="10">
    <source>
        <dbReference type="Pfam" id="PF00924"/>
    </source>
</evidence>
<feature type="transmembrane region" description="Helical" evidence="8">
    <location>
        <begin position="430"/>
        <end position="452"/>
    </location>
</feature>
<comment type="subcellular location">
    <subcellularLocation>
        <location evidence="1">Cell membrane</location>
        <topology evidence="1">Multi-pass membrane protein</topology>
    </subcellularLocation>
</comment>
<keyword evidence="6 8" id="KW-0472">Membrane</keyword>
<dbReference type="AlphaFoldDB" id="A0A5Q0CFX6"/>
<dbReference type="InterPro" id="IPR010920">
    <property type="entry name" value="LSM_dom_sf"/>
</dbReference>
<feature type="region of interest" description="Disordered" evidence="7">
    <location>
        <begin position="619"/>
        <end position="641"/>
    </location>
</feature>
<keyword evidence="13" id="KW-0614">Plasmid</keyword>
<feature type="transmembrane region" description="Helical" evidence="8">
    <location>
        <begin position="315"/>
        <end position="333"/>
    </location>
</feature>
<dbReference type="Pfam" id="PF00924">
    <property type="entry name" value="MS_channel_2nd"/>
    <property type="match status" value="1"/>
</dbReference>
<feature type="domain" description="Mechanosensitive ion channel transmembrane helices 2/3" evidence="12">
    <location>
        <begin position="409"/>
        <end position="449"/>
    </location>
</feature>
<keyword evidence="14" id="KW-1185">Reference proteome</keyword>
<dbReference type="InterPro" id="IPR049278">
    <property type="entry name" value="MS_channel_C"/>
</dbReference>
<geneLocation type="plasmid" evidence="13 14">
    <name>unnamed</name>
</geneLocation>
<dbReference type="Gene3D" id="3.30.70.100">
    <property type="match status" value="1"/>
</dbReference>
<evidence type="ECO:0000256" key="6">
    <source>
        <dbReference type="ARBA" id="ARBA00023136"/>
    </source>
</evidence>
<dbReference type="EMBL" id="CP043499">
    <property type="protein sequence ID" value="QFY62901.1"/>
    <property type="molecule type" value="Genomic_DNA"/>
</dbReference>
<feature type="transmembrane region" description="Helical" evidence="8">
    <location>
        <begin position="169"/>
        <end position="188"/>
    </location>
</feature>
<feature type="transmembrane region" description="Helical" evidence="8">
    <location>
        <begin position="200"/>
        <end position="218"/>
    </location>
</feature>
<name>A0A5Q0CFX6_9HYPH</name>
<reference evidence="13 14" key="1">
    <citation type="submission" date="2019-08" db="EMBL/GenBank/DDBJ databases">
        <title>Prosopis cineraria nodule microbiome.</title>
        <authorList>
            <person name="Ali R."/>
            <person name="Chaluvadi S.R."/>
            <person name="Wang X."/>
        </authorList>
    </citation>
    <scope>NUCLEOTIDE SEQUENCE [LARGE SCALE GENOMIC DNA]</scope>
    <source>
        <strain evidence="13 14">BG7</strain>
        <plasmid evidence="13 14">unnamed</plasmid>
    </source>
</reference>
<feature type="domain" description="Mechanosensitive ion channel MscS C-terminal" evidence="11">
    <location>
        <begin position="521"/>
        <end position="608"/>
    </location>
</feature>
<protein>
    <submittedName>
        <fullName evidence="13">Mechanosensitive ion channel family protein</fullName>
    </submittedName>
</protein>
<evidence type="ECO:0000313" key="13">
    <source>
        <dbReference type="EMBL" id="QFY62901.1"/>
    </source>
</evidence>
<keyword evidence="5 8" id="KW-1133">Transmembrane helix</keyword>
<dbReference type="SUPFAM" id="SSF50182">
    <property type="entry name" value="Sm-like ribonucleoproteins"/>
    <property type="match status" value="1"/>
</dbReference>
<evidence type="ECO:0000256" key="1">
    <source>
        <dbReference type="ARBA" id="ARBA00004651"/>
    </source>
</evidence>
<accession>A0A5Q0CFX6</accession>
<feature type="transmembrane region" description="Helical" evidence="8">
    <location>
        <begin position="224"/>
        <end position="241"/>
    </location>
</feature>
<dbReference type="OrthoDB" id="9814206at2"/>
<feature type="signal peptide" evidence="9">
    <location>
        <begin position="1"/>
        <end position="19"/>
    </location>
</feature>
<organism evidence="13 14">
    <name type="scientific">Rhizobium grahamii</name>
    <dbReference type="NCBI Taxonomy" id="1120045"/>
    <lineage>
        <taxon>Bacteria</taxon>
        <taxon>Pseudomonadati</taxon>
        <taxon>Pseudomonadota</taxon>
        <taxon>Alphaproteobacteria</taxon>
        <taxon>Hyphomicrobiales</taxon>
        <taxon>Rhizobiaceae</taxon>
        <taxon>Rhizobium/Agrobacterium group</taxon>
        <taxon>Rhizobium</taxon>
    </lineage>
</organism>
<evidence type="ECO:0000259" key="11">
    <source>
        <dbReference type="Pfam" id="PF21082"/>
    </source>
</evidence>
<dbReference type="PANTHER" id="PTHR30460">
    <property type="entry name" value="MODERATE CONDUCTANCE MECHANOSENSITIVE CHANNEL YBIO"/>
    <property type="match status" value="1"/>
</dbReference>
<evidence type="ECO:0000256" key="2">
    <source>
        <dbReference type="ARBA" id="ARBA00008017"/>
    </source>
</evidence>
<evidence type="ECO:0000313" key="14">
    <source>
        <dbReference type="Proteomes" id="UP000326881"/>
    </source>
</evidence>
<dbReference type="InterPro" id="IPR011014">
    <property type="entry name" value="MscS_channel_TM-2"/>
</dbReference>
<feature type="domain" description="Mechanosensitive ion channel MscS" evidence="10">
    <location>
        <begin position="450"/>
        <end position="515"/>
    </location>
</feature>
<dbReference type="SUPFAM" id="SSF82689">
    <property type="entry name" value="Mechanosensitive channel protein MscS (YggB), C-terminal domain"/>
    <property type="match status" value="1"/>
</dbReference>
<feature type="transmembrane region" description="Helical" evidence="8">
    <location>
        <begin position="405"/>
        <end position="424"/>
    </location>
</feature>
<evidence type="ECO:0000256" key="8">
    <source>
        <dbReference type="SAM" id="Phobius"/>
    </source>
</evidence>
<keyword evidence="4 8" id="KW-0812">Transmembrane</keyword>
<evidence type="ECO:0000256" key="5">
    <source>
        <dbReference type="ARBA" id="ARBA00022989"/>
    </source>
</evidence>
<dbReference type="KEGG" id="rgr:FZ934_21390"/>
<evidence type="ECO:0000256" key="7">
    <source>
        <dbReference type="SAM" id="MobiDB-lite"/>
    </source>
</evidence>
<feature type="transmembrane region" description="Helical" evidence="8">
    <location>
        <begin position="253"/>
        <end position="269"/>
    </location>
</feature>
<dbReference type="Pfam" id="PF21088">
    <property type="entry name" value="MS_channel_1st"/>
    <property type="match status" value="1"/>
</dbReference>
<dbReference type="InterPro" id="IPR049142">
    <property type="entry name" value="MS_channel_1st"/>
</dbReference>
<dbReference type="Gene3D" id="1.10.287.1260">
    <property type="match status" value="1"/>
</dbReference>
<dbReference type="InterPro" id="IPR023408">
    <property type="entry name" value="MscS_beta-dom_sf"/>
</dbReference>
<dbReference type="SUPFAM" id="SSF82861">
    <property type="entry name" value="Mechanosensitive channel protein MscS (YggB), transmembrane region"/>
    <property type="match status" value="1"/>
</dbReference>
<keyword evidence="3" id="KW-1003">Cell membrane</keyword>
<dbReference type="PANTHER" id="PTHR30460:SF0">
    <property type="entry name" value="MODERATE CONDUCTANCE MECHANOSENSITIVE CHANNEL YBIO"/>
    <property type="match status" value="1"/>
</dbReference>
<dbReference type="InterPro" id="IPR045276">
    <property type="entry name" value="YbiO_bact"/>
</dbReference>
<evidence type="ECO:0000259" key="12">
    <source>
        <dbReference type="Pfam" id="PF21088"/>
    </source>
</evidence>
<evidence type="ECO:0000256" key="4">
    <source>
        <dbReference type="ARBA" id="ARBA00022692"/>
    </source>
</evidence>
<gene>
    <name evidence="13" type="ORF">FZ934_21390</name>
</gene>
<evidence type="ECO:0000256" key="9">
    <source>
        <dbReference type="SAM" id="SignalP"/>
    </source>
</evidence>
<feature type="transmembrane region" description="Helical" evidence="8">
    <location>
        <begin position="345"/>
        <end position="368"/>
    </location>
</feature>
<dbReference type="RefSeq" id="WP_153272882.1">
    <property type="nucleotide sequence ID" value="NZ_CP043499.1"/>
</dbReference>
<keyword evidence="9" id="KW-0732">Signal</keyword>
<dbReference type="Proteomes" id="UP000326881">
    <property type="component" value="Plasmid unnamed"/>
</dbReference>
<comment type="similarity">
    <text evidence="2">Belongs to the MscS (TC 1.A.23) family.</text>
</comment>
<dbReference type="Gene3D" id="2.30.30.60">
    <property type="match status" value="1"/>
</dbReference>
<feature type="chain" id="PRO_5024927714" evidence="9">
    <location>
        <begin position="20"/>
        <end position="641"/>
    </location>
</feature>
<proteinExistence type="inferred from homology"/>